<dbReference type="EMBL" id="JAENGP010000006">
    <property type="protein sequence ID" value="MBK1780911.1"/>
    <property type="molecule type" value="Genomic_DNA"/>
</dbReference>
<evidence type="ECO:0000256" key="1">
    <source>
        <dbReference type="SAM" id="MobiDB-lite"/>
    </source>
</evidence>
<evidence type="ECO:0000313" key="3">
    <source>
        <dbReference type="Proteomes" id="UP000635316"/>
    </source>
</evidence>
<keyword evidence="3" id="KW-1185">Reference proteome</keyword>
<feature type="region of interest" description="Disordered" evidence="1">
    <location>
        <begin position="1"/>
        <end position="40"/>
    </location>
</feature>
<proteinExistence type="predicted"/>
<dbReference type="Proteomes" id="UP000635316">
    <property type="component" value="Unassembled WGS sequence"/>
</dbReference>
<gene>
    <name evidence="2" type="ORF">JHL22_06760</name>
</gene>
<reference evidence="2 3" key="1">
    <citation type="submission" date="2020-12" db="EMBL/GenBank/DDBJ databases">
        <authorList>
            <person name="Lu T."/>
            <person name="Wang Q."/>
            <person name="Han X."/>
        </authorList>
    </citation>
    <scope>NUCLEOTIDE SEQUENCE [LARGE SCALE GENOMIC DNA]</scope>
    <source>
        <strain evidence="2 3">WQ 585</strain>
    </source>
</reference>
<sequence>MTEQSRRVIARRQSRTQHDTPGKSNANLKPKQKTFKNRAAIKKPPVFTGGFFTLFNYMVKPCD</sequence>
<organism evidence="2 3">
    <name type="scientific">Advenella mandrilli</name>
    <dbReference type="NCBI Taxonomy" id="2800330"/>
    <lineage>
        <taxon>Bacteria</taxon>
        <taxon>Pseudomonadati</taxon>
        <taxon>Pseudomonadota</taxon>
        <taxon>Betaproteobacteria</taxon>
        <taxon>Burkholderiales</taxon>
        <taxon>Alcaligenaceae</taxon>
    </lineage>
</organism>
<comment type="caution">
    <text evidence="2">The sequence shown here is derived from an EMBL/GenBank/DDBJ whole genome shotgun (WGS) entry which is preliminary data.</text>
</comment>
<feature type="compositionally biased region" description="Basic residues" evidence="1">
    <location>
        <begin position="30"/>
        <end position="40"/>
    </location>
</feature>
<protein>
    <submittedName>
        <fullName evidence="2">Uncharacterized protein</fullName>
    </submittedName>
</protein>
<name>A0ABS1EF17_9BURK</name>
<evidence type="ECO:0000313" key="2">
    <source>
        <dbReference type="EMBL" id="MBK1780911.1"/>
    </source>
</evidence>
<dbReference type="RefSeq" id="WP_200235274.1">
    <property type="nucleotide sequence ID" value="NZ_JAENGP010000006.1"/>
</dbReference>
<accession>A0ABS1EF17</accession>